<gene>
    <name evidence="2" type="ORF">ZYGR_0N06280</name>
</gene>
<dbReference type="GO" id="GO:0005739">
    <property type="term" value="C:mitochondrion"/>
    <property type="evidence" value="ECO:0007669"/>
    <property type="project" value="EnsemblFungi"/>
</dbReference>
<comment type="caution">
    <text evidence="2">The sequence shown here is derived from an EMBL/GenBank/DDBJ whole genome shotgun (WGS) entry which is preliminary data.</text>
</comment>
<dbReference type="Proteomes" id="UP000187013">
    <property type="component" value="Unassembled WGS sequence"/>
</dbReference>
<dbReference type="SUPFAM" id="SSF51735">
    <property type="entry name" value="NAD(P)-binding Rossmann-fold domains"/>
    <property type="match status" value="1"/>
</dbReference>
<dbReference type="OrthoDB" id="276721at2759"/>
<evidence type="ECO:0000259" key="1">
    <source>
        <dbReference type="Pfam" id="PF01370"/>
    </source>
</evidence>
<dbReference type="GO" id="GO:0006744">
    <property type="term" value="P:ubiquinone biosynthetic process"/>
    <property type="evidence" value="ECO:0007669"/>
    <property type="project" value="EnsemblFungi"/>
</dbReference>
<dbReference type="EMBL" id="BDGX01000014">
    <property type="protein sequence ID" value="GAV49221.1"/>
    <property type="molecule type" value="Genomic_DNA"/>
</dbReference>
<evidence type="ECO:0000313" key="3">
    <source>
        <dbReference type="Proteomes" id="UP000187013"/>
    </source>
</evidence>
<protein>
    <recommendedName>
        <fullName evidence="1">NAD-dependent epimerase/dehydratase domain-containing protein</fullName>
    </recommendedName>
</protein>
<dbReference type="GO" id="GO:0044877">
    <property type="term" value="F:protein-containing complex binding"/>
    <property type="evidence" value="ECO:0007669"/>
    <property type="project" value="TreeGrafter"/>
</dbReference>
<dbReference type="InterPro" id="IPR001509">
    <property type="entry name" value="Epimerase_deHydtase"/>
</dbReference>
<dbReference type="Gene3D" id="3.40.50.720">
    <property type="entry name" value="NAD(P)-binding Rossmann-like Domain"/>
    <property type="match status" value="1"/>
</dbReference>
<dbReference type="AlphaFoldDB" id="A0A1Q3A0L1"/>
<evidence type="ECO:0000313" key="2">
    <source>
        <dbReference type="EMBL" id="GAV49221.1"/>
    </source>
</evidence>
<reference evidence="2 3" key="1">
    <citation type="submission" date="2016-08" db="EMBL/GenBank/DDBJ databases">
        <title>Draft genome sequence of allopolyploid Zygosaccharomyces rouxii.</title>
        <authorList>
            <person name="Watanabe J."/>
            <person name="Uehara K."/>
            <person name="Mogi Y."/>
            <person name="Tsukioka Y."/>
        </authorList>
    </citation>
    <scope>NUCLEOTIDE SEQUENCE [LARGE SCALE GENOMIC DNA]</scope>
    <source>
        <strain evidence="2 3">NBRC 110957</strain>
    </source>
</reference>
<feature type="domain" description="NAD-dependent epimerase/dehydratase" evidence="1">
    <location>
        <begin position="37"/>
        <end position="111"/>
    </location>
</feature>
<accession>A0A1Q3A0L1</accession>
<dbReference type="PANTHER" id="PTHR12126:SF16">
    <property type="entry name" value="MIOREX COMPLEX COMPONENT 2"/>
    <property type="match status" value="1"/>
</dbReference>
<dbReference type="PANTHER" id="PTHR12126">
    <property type="entry name" value="NADH-UBIQUINONE OXIDOREDUCTASE 39 KDA SUBUNIT-RELATED"/>
    <property type="match status" value="1"/>
</dbReference>
<name>A0A1Q3A0L1_ZYGRO</name>
<dbReference type="OMA" id="VCEAFIS"/>
<dbReference type="InterPro" id="IPR051207">
    <property type="entry name" value="ComplexI_NDUFA9_subunit"/>
</dbReference>
<sequence length="310" mass="35176">MPDFLVQKKLNLLLRVVARSHQCHILQKRIAMASKLLVFGGNGFLGRRICQEAVHRGLEVVSISRSGKPPVLKSPSKDKDWIREVSWEYADILNPSTYYKHLQGASGVVHSLGILLEDESYKRRLRKQPGHSNSPSYSWASWLPSIGSNPLIKRDPNFTYEVMNKQSAITLARTFADTIERDGIDHENLPTFTYISADKGFPMIPEGYINSKRQAEDELLRHKDVFRPIIMRPGFLFDEMKGSQNARTYIHHLLEFLNMGNKAILGNNFECINGIIRPTVSTQQVSRCILSKIADSQFEGVVPLETIKKA</sequence>
<dbReference type="InterPro" id="IPR036291">
    <property type="entry name" value="NAD(P)-bd_dom_sf"/>
</dbReference>
<dbReference type="Pfam" id="PF01370">
    <property type="entry name" value="Epimerase"/>
    <property type="match status" value="1"/>
</dbReference>
<organism evidence="2 3">
    <name type="scientific">Zygosaccharomyces rouxii</name>
    <dbReference type="NCBI Taxonomy" id="4956"/>
    <lineage>
        <taxon>Eukaryota</taxon>
        <taxon>Fungi</taxon>
        <taxon>Dikarya</taxon>
        <taxon>Ascomycota</taxon>
        <taxon>Saccharomycotina</taxon>
        <taxon>Saccharomycetes</taxon>
        <taxon>Saccharomycetales</taxon>
        <taxon>Saccharomycetaceae</taxon>
        <taxon>Zygosaccharomyces</taxon>
    </lineage>
</organism>
<dbReference type="eggNOG" id="KOG4288">
    <property type="taxonomic scope" value="Eukaryota"/>
</dbReference>
<proteinExistence type="predicted"/>